<feature type="compositionally biased region" description="Basic and acidic residues" evidence="8">
    <location>
        <begin position="25"/>
        <end position="38"/>
    </location>
</feature>
<dbReference type="AlphaFoldDB" id="A0A537JU21"/>
<evidence type="ECO:0000256" key="1">
    <source>
        <dbReference type="ARBA" id="ARBA00004429"/>
    </source>
</evidence>
<evidence type="ECO:0000256" key="3">
    <source>
        <dbReference type="ARBA" id="ARBA00022475"/>
    </source>
</evidence>
<comment type="similarity">
    <text evidence="2">Belongs to the GSP F family.</text>
</comment>
<keyword evidence="5 9" id="KW-0812">Transmembrane</keyword>
<accession>A0A537JU21</accession>
<keyword evidence="7 9" id="KW-0472">Membrane</keyword>
<evidence type="ECO:0000256" key="6">
    <source>
        <dbReference type="ARBA" id="ARBA00022989"/>
    </source>
</evidence>
<evidence type="ECO:0000256" key="8">
    <source>
        <dbReference type="SAM" id="MobiDB-lite"/>
    </source>
</evidence>
<comment type="subcellular location">
    <subcellularLocation>
        <location evidence="1">Cell inner membrane</location>
        <topology evidence="1">Multi-pass membrane protein</topology>
    </subcellularLocation>
</comment>
<feature type="region of interest" description="Disordered" evidence="8">
    <location>
        <begin position="25"/>
        <end position="50"/>
    </location>
</feature>
<keyword evidence="3" id="KW-1003">Cell membrane</keyword>
<sequence length="398" mass="43385">MPTSERVGHDTHGAPVPGRIEAAHEGAREHPGRPDATPRVRKGLSSKAGAGKRVVGPADVVTLTYDLSMLLGAGIPLMQALDALEEQAPVGRLREVVRGAAREISEGRKFSEALARHPDLFSPAYRGIVSNGELTGRLDQALDRLASFLQRDLDVRQKIRDMLIYPGLVLVMAGVVLTIFLMFIIPAFDRIYRTAGASLPLLTRILVAWSRVFRAGLPFLAAAVAAVAVRPVRQRLGAVLADPVQSALLRLPHADALTRTILQSRFAHSMAMMLQSGVPVLTALEVTGQMGGPLQFGPVVAAVRRSINNGRRFTDAMRETRWFSPMFVRIASIGEETGRLDAMMARAAVILDRDMDRRLRRFMTFLEPALTLLVGAFVGLILLALYMPIFGLSKALVH</sequence>
<dbReference type="PANTHER" id="PTHR30012:SF7">
    <property type="entry name" value="PROTEIN TRANSPORT PROTEIN HOFC HOMOLOG"/>
    <property type="match status" value="1"/>
</dbReference>
<evidence type="ECO:0000256" key="4">
    <source>
        <dbReference type="ARBA" id="ARBA00022519"/>
    </source>
</evidence>
<keyword evidence="6 9" id="KW-1133">Transmembrane helix</keyword>
<feature type="transmembrane region" description="Helical" evidence="9">
    <location>
        <begin position="163"/>
        <end position="188"/>
    </location>
</feature>
<dbReference type="Gene3D" id="1.20.81.30">
    <property type="entry name" value="Type II secretion system (T2SS), domain F"/>
    <property type="match status" value="2"/>
</dbReference>
<dbReference type="InterPro" id="IPR003004">
    <property type="entry name" value="GspF/PilC"/>
</dbReference>
<dbReference type="PANTHER" id="PTHR30012">
    <property type="entry name" value="GENERAL SECRETION PATHWAY PROTEIN"/>
    <property type="match status" value="1"/>
</dbReference>
<protein>
    <submittedName>
        <fullName evidence="11">Type II secretion system F family protein</fullName>
    </submittedName>
</protein>
<name>A0A537JU21_9BACT</name>
<evidence type="ECO:0000256" key="7">
    <source>
        <dbReference type="ARBA" id="ARBA00023136"/>
    </source>
</evidence>
<feature type="domain" description="Type II secretion system protein GspF" evidence="10">
    <location>
        <begin position="66"/>
        <end position="186"/>
    </location>
</feature>
<comment type="caution">
    <text evidence="11">The sequence shown here is derived from an EMBL/GenBank/DDBJ whole genome shotgun (WGS) entry which is preliminary data.</text>
</comment>
<dbReference type="GO" id="GO:0015628">
    <property type="term" value="P:protein secretion by the type II secretion system"/>
    <property type="evidence" value="ECO:0007669"/>
    <property type="project" value="TreeGrafter"/>
</dbReference>
<dbReference type="Proteomes" id="UP000318509">
    <property type="component" value="Unassembled WGS sequence"/>
</dbReference>
<feature type="transmembrane region" description="Helical" evidence="9">
    <location>
        <begin position="365"/>
        <end position="389"/>
    </location>
</feature>
<dbReference type="EMBL" id="VBAK01000169">
    <property type="protein sequence ID" value="TMI87000.1"/>
    <property type="molecule type" value="Genomic_DNA"/>
</dbReference>
<dbReference type="FunFam" id="1.20.81.30:FF:000001">
    <property type="entry name" value="Type II secretion system protein F"/>
    <property type="match status" value="1"/>
</dbReference>
<feature type="transmembrane region" description="Helical" evidence="9">
    <location>
        <begin position="208"/>
        <end position="229"/>
    </location>
</feature>
<dbReference type="InterPro" id="IPR042094">
    <property type="entry name" value="T2SS_GspF_sf"/>
</dbReference>
<dbReference type="InterPro" id="IPR018076">
    <property type="entry name" value="T2SS_GspF_dom"/>
</dbReference>
<evidence type="ECO:0000256" key="2">
    <source>
        <dbReference type="ARBA" id="ARBA00005745"/>
    </source>
</evidence>
<dbReference type="PRINTS" id="PR00812">
    <property type="entry name" value="BCTERIALGSPF"/>
</dbReference>
<evidence type="ECO:0000313" key="11">
    <source>
        <dbReference type="EMBL" id="TMI87000.1"/>
    </source>
</evidence>
<evidence type="ECO:0000259" key="10">
    <source>
        <dbReference type="Pfam" id="PF00482"/>
    </source>
</evidence>
<evidence type="ECO:0000256" key="9">
    <source>
        <dbReference type="SAM" id="Phobius"/>
    </source>
</evidence>
<dbReference type="GO" id="GO:0005886">
    <property type="term" value="C:plasma membrane"/>
    <property type="evidence" value="ECO:0007669"/>
    <property type="project" value="UniProtKB-SubCell"/>
</dbReference>
<dbReference type="Pfam" id="PF00482">
    <property type="entry name" value="T2SSF"/>
    <property type="match status" value="2"/>
</dbReference>
<proteinExistence type="inferred from homology"/>
<evidence type="ECO:0000256" key="5">
    <source>
        <dbReference type="ARBA" id="ARBA00022692"/>
    </source>
</evidence>
<gene>
    <name evidence="11" type="ORF">E6H00_16945</name>
</gene>
<organism evidence="11 12">
    <name type="scientific">Candidatus Segetimicrobium genomatis</name>
    <dbReference type="NCBI Taxonomy" id="2569760"/>
    <lineage>
        <taxon>Bacteria</taxon>
        <taxon>Bacillati</taxon>
        <taxon>Candidatus Sysuimicrobiota</taxon>
        <taxon>Candidatus Sysuimicrobiia</taxon>
        <taxon>Candidatus Sysuimicrobiales</taxon>
        <taxon>Candidatus Segetimicrobiaceae</taxon>
        <taxon>Candidatus Segetimicrobium</taxon>
    </lineage>
</organism>
<keyword evidence="4" id="KW-0997">Cell inner membrane</keyword>
<evidence type="ECO:0000313" key="12">
    <source>
        <dbReference type="Proteomes" id="UP000318509"/>
    </source>
</evidence>
<feature type="domain" description="Type II secretion system protein GspF" evidence="10">
    <location>
        <begin position="266"/>
        <end position="388"/>
    </location>
</feature>
<reference evidence="11 12" key="1">
    <citation type="journal article" date="2019" name="Nat. Microbiol.">
        <title>Mediterranean grassland soil C-N compound turnover is dependent on rainfall and depth, and is mediated by genomically divergent microorganisms.</title>
        <authorList>
            <person name="Diamond S."/>
            <person name="Andeer P.F."/>
            <person name="Li Z."/>
            <person name="Crits-Christoph A."/>
            <person name="Burstein D."/>
            <person name="Anantharaman K."/>
            <person name="Lane K.R."/>
            <person name="Thomas B.C."/>
            <person name="Pan C."/>
            <person name="Northen T.R."/>
            <person name="Banfield J.F."/>
        </authorList>
    </citation>
    <scope>NUCLEOTIDE SEQUENCE [LARGE SCALE GENOMIC DNA]</scope>
    <source>
        <strain evidence="11">NP_3</strain>
    </source>
</reference>